<dbReference type="InParanoid" id="G8ZRM8"/>
<evidence type="ECO:0000256" key="8">
    <source>
        <dbReference type="ARBA" id="ARBA00022989"/>
    </source>
</evidence>
<evidence type="ECO:0000259" key="15">
    <source>
        <dbReference type="PROSITE" id="PS50002"/>
    </source>
</evidence>
<dbReference type="Pfam" id="PF00018">
    <property type="entry name" value="SH3_1"/>
    <property type="match status" value="1"/>
</dbReference>
<feature type="transmembrane region" description="Helical" evidence="14">
    <location>
        <begin position="67"/>
        <end position="86"/>
    </location>
</feature>
<evidence type="ECO:0000256" key="5">
    <source>
        <dbReference type="ARBA" id="ARBA00022443"/>
    </source>
</evidence>
<dbReference type="GO" id="GO:0005886">
    <property type="term" value="C:plasma membrane"/>
    <property type="evidence" value="ECO:0007669"/>
    <property type="project" value="UniProtKB-SubCell"/>
</dbReference>
<dbReference type="Proteomes" id="UP000005627">
    <property type="component" value="Chromosome 3"/>
</dbReference>
<evidence type="ECO:0000256" key="4">
    <source>
        <dbReference type="ARBA" id="ARBA00017350"/>
    </source>
</evidence>
<gene>
    <name evidence="16" type="primary">TDEL0C02810</name>
    <name evidence="16" type="ORF">TDEL_0C02810</name>
</gene>
<dbReference type="GO" id="GO:0005078">
    <property type="term" value="F:MAP-kinase scaffold activity"/>
    <property type="evidence" value="ECO:0007669"/>
    <property type="project" value="EnsemblFungi"/>
</dbReference>
<proteinExistence type="inferred from homology"/>
<evidence type="ECO:0000256" key="13">
    <source>
        <dbReference type="PROSITE-ProRule" id="PRU00192"/>
    </source>
</evidence>
<evidence type="ECO:0000256" key="11">
    <source>
        <dbReference type="ARBA" id="ARBA00029697"/>
    </source>
</evidence>
<feature type="transmembrane region" description="Helical" evidence="14">
    <location>
        <begin position="123"/>
        <end position="143"/>
    </location>
</feature>
<evidence type="ECO:0000256" key="3">
    <source>
        <dbReference type="ARBA" id="ARBA00016255"/>
    </source>
</evidence>
<dbReference type="GO" id="GO:0043332">
    <property type="term" value="C:mating projection tip"/>
    <property type="evidence" value="ECO:0007669"/>
    <property type="project" value="EnsemblFungi"/>
</dbReference>
<dbReference type="EMBL" id="HE616744">
    <property type="protein sequence ID" value="CCE91170.1"/>
    <property type="molecule type" value="Genomic_DNA"/>
</dbReference>
<dbReference type="GO" id="GO:0005935">
    <property type="term" value="C:cellular bud neck"/>
    <property type="evidence" value="ECO:0007669"/>
    <property type="project" value="EnsemblFungi"/>
</dbReference>
<keyword evidence="6" id="KW-1003">Cell membrane</keyword>
<dbReference type="Gene3D" id="2.30.30.40">
    <property type="entry name" value="SH3 Domains"/>
    <property type="match status" value="1"/>
</dbReference>
<name>G8ZRM8_TORDE</name>
<evidence type="ECO:0000256" key="2">
    <source>
        <dbReference type="ARBA" id="ARBA00009739"/>
    </source>
</evidence>
<accession>G8ZRM8</accession>
<dbReference type="HOGENOM" id="CLU_043316_0_0_1"/>
<comment type="subcellular location">
    <subcellularLocation>
        <location evidence="1">Cell membrane</location>
        <topology evidence="1">Multi-pass membrane protein</topology>
    </subcellularLocation>
</comment>
<dbReference type="AlphaFoldDB" id="G8ZRM8"/>
<dbReference type="STRING" id="1076872.G8ZRM8"/>
<evidence type="ECO:0000256" key="6">
    <source>
        <dbReference type="ARBA" id="ARBA00022475"/>
    </source>
</evidence>
<dbReference type="SMART" id="SM00326">
    <property type="entry name" value="SH3"/>
    <property type="match status" value="1"/>
</dbReference>
<dbReference type="GO" id="GO:0044697">
    <property type="term" value="C:HICS complex"/>
    <property type="evidence" value="ECO:0007669"/>
    <property type="project" value="EnsemblFungi"/>
</dbReference>
<keyword evidence="5 13" id="KW-0728">SH3 domain</keyword>
<evidence type="ECO:0000313" key="17">
    <source>
        <dbReference type="Proteomes" id="UP000005627"/>
    </source>
</evidence>
<dbReference type="GeneID" id="11500505"/>
<keyword evidence="10 14" id="KW-0472">Membrane</keyword>
<dbReference type="OrthoDB" id="5983572at2759"/>
<feature type="transmembrane region" description="Helical" evidence="14">
    <location>
        <begin position="32"/>
        <end position="55"/>
    </location>
</feature>
<evidence type="ECO:0000256" key="1">
    <source>
        <dbReference type="ARBA" id="ARBA00004651"/>
    </source>
</evidence>
<keyword evidence="8 14" id="KW-1133">Transmembrane helix</keyword>
<evidence type="ECO:0000313" key="16">
    <source>
        <dbReference type="EMBL" id="CCE91170.1"/>
    </source>
</evidence>
<dbReference type="KEGG" id="tdl:TDEL_0C02810"/>
<dbReference type="PRINTS" id="PR00452">
    <property type="entry name" value="SH3DOMAIN"/>
</dbReference>
<evidence type="ECO:0000256" key="9">
    <source>
        <dbReference type="ARBA" id="ARBA00023016"/>
    </source>
</evidence>
<feature type="domain" description="SH3" evidence="15">
    <location>
        <begin position="273"/>
        <end position="334"/>
    </location>
</feature>
<dbReference type="FunFam" id="2.30.30.40:FF:000213">
    <property type="entry name" value="High osmolarity signaling protein SHO1"/>
    <property type="match status" value="1"/>
</dbReference>
<organism evidence="16 17">
    <name type="scientific">Torulaspora delbrueckii</name>
    <name type="common">Yeast</name>
    <name type="synonym">Candida colliculosa</name>
    <dbReference type="NCBI Taxonomy" id="4950"/>
    <lineage>
        <taxon>Eukaryota</taxon>
        <taxon>Fungi</taxon>
        <taxon>Dikarya</taxon>
        <taxon>Ascomycota</taxon>
        <taxon>Saccharomycotina</taxon>
        <taxon>Saccharomycetes</taxon>
        <taxon>Saccharomycetales</taxon>
        <taxon>Saccharomycetaceae</taxon>
        <taxon>Torulaspora</taxon>
    </lineage>
</organism>
<dbReference type="CDD" id="cd11855">
    <property type="entry name" value="SH3_Sho1p"/>
    <property type="match status" value="1"/>
</dbReference>
<protein>
    <recommendedName>
        <fullName evidence="4">High osmolarity signaling protein SHO1</fullName>
    </recommendedName>
    <alternativeName>
        <fullName evidence="3">High osmolarity signaling protein sho1</fullName>
    </alternativeName>
    <alternativeName>
        <fullName evidence="11 12">Osmosensor SHO1</fullName>
    </alternativeName>
</protein>
<dbReference type="InterPro" id="IPR036028">
    <property type="entry name" value="SH3-like_dom_sf"/>
</dbReference>
<keyword evidence="9" id="KW-0346">Stress response</keyword>
<dbReference type="GO" id="GO:0007232">
    <property type="term" value="P:osmosensory signaling pathway via Sho1 osmosensor"/>
    <property type="evidence" value="ECO:0007669"/>
    <property type="project" value="EnsemblFungi"/>
</dbReference>
<dbReference type="eggNOG" id="ENOG502QW7A">
    <property type="taxonomic scope" value="Eukaryota"/>
</dbReference>
<comment type="similarity">
    <text evidence="2">Belongs to the SHO1 family.</text>
</comment>
<dbReference type="GO" id="GO:0001402">
    <property type="term" value="P:signal transduction involved in filamentous growth"/>
    <property type="evidence" value="ECO:0007669"/>
    <property type="project" value="EnsemblFungi"/>
</dbReference>
<dbReference type="GO" id="GO:0030010">
    <property type="term" value="P:establishment of cell polarity"/>
    <property type="evidence" value="ECO:0007669"/>
    <property type="project" value="EnsemblFungi"/>
</dbReference>
<reference evidence="16 17" key="1">
    <citation type="journal article" date="2011" name="Proc. Natl. Acad. Sci. U.S.A.">
        <title>Evolutionary erosion of yeast sex chromosomes by mating-type switching accidents.</title>
        <authorList>
            <person name="Gordon J.L."/>
            <person name="Armisen D."/>
            <person name="Proux-Wera E."/>
            <person name="Oheigeartaigh S.S."/>
            <person name="Byrne K.P."/>
            <person name="Wolfe K.H."/>
        </authorList>
    </citation>
    <scope>NUCLEOTIDE SEQUENCE [LARGE SCALE GENOMIC DNA]</scope>
    <source>
        <strain evidence="17">ATCC 10662 / CBS 1146 / NBRC 0425 / NCYC 2629 / NRRL Y-866</strain>
    </source>
</reference>
<evidence type="ECO:0000256" key="14">
    <source>
        <dbReference type="SAM" id="Phobius"/>
    </source>
</evidence>
<dbReference type="InterPro" id="IPR001452">
    <property type="entry name" value="SH3_domain"/>
</dbReference>
<dbReference type="FunCoup" id="G8ZRM8">
    <property type="interactions" value="227"/>
</dbReference>
<dbReference type="InterPro" id="IPR035522">
    <property type="entry name" value="Sho1_SH3"/>
</dbReference>
<dbReference type="GO" id="GO:0005034">
    <property type="term" value="F:osmosensor activity"/>
    <property type="evidence" value="ECO:0007669"/>
    <property type="project" value="EnsemblFungi"/>
</dbReference>
<dbReference type="PROSITE" id="PS50002">
    <property type="entry name" value="SH3"/>
    <property type="match status" value="1"/>
</dbReference>
<dbReference type="SUPFAM" id="SSF50044">
    <property type="entry name" value="SH3-domain"/>
    <property type="match status" value="1"/>
</dbReference>
<sequence length="337" mass="37407">MSMPSRARAKAQRSRSQIEYKFRFNILLSDPFAISSISIYLLSWIIAFVGCITTASSSPSSFPIFTWWGLVYQLMILCIMAVLYCFDVVDYYKTFLTAANAVAFVYSTNSANQLVYGDGSKKAAASAGLILLSIVNLIWTFYFGGDNGAPTNRWVDSFSLRGIRPSPYEDAFLRARRRSGGRALQNGTKSQRYTSNFYPENLPQNYVSSTALAGFENTDPSYASNAQLNDMVNMENNAGNNMGSTYITDSTNDNTDTTMSGTLELYSDAGDESFPYTAKTLYSYQADAGDAYEISFDQGEILKVSDIEGRWWKAKRANGETGIIPSNYVQLIDNDVL</sequence>
<evidence type="ECO:0000256" key="7">
    <source>
        <dbReference type="ARBA" id="ARBA00022692"/>
    </source>
</evidence>
<evidence type="ECO:0000256" key="12">
    <source>
        <dbReference type="ARBA" id="ARBA00030785"/>
    </source>
</evidence>
<keyword evidence="7 14" id="KW-0812">Transmembrane</keyword>
<evidence type="ECO:0000256" key="10">
    <source>
        <dbReference type="ARBA" id="ARBA00023136"/>
    </source>
</evidence>
<dbReference type="RefSeq" id="XP_003680381.1">
    <property type="nucleotide sequence ID" value="XM_003680333.1"/>
</dbReference>
<keyword evidence="17" id="KW-1185">Reference proteome</keyword>